<evidence type="ECO:0000256" key="1">
    <source>
        <dbReference type="ARBA" id="ARBA00004162"/>
    </source>
</evidence>
<comment type="similarity">
    <text evidence="2 14 15">Belongs to the ATPase B chain family.</text>
</comment>
<keyword evidence="5 14" id="KW-0138">CF(0)</keyword>
<sequence>MHLSPTHVVALAPAVGGGGGNDGQGMPILPHTGEWIFGLIIFLLLLAFVWKKVVPNLERAYEARAEAIEGDMSRAERALAEAESTKRQYEQALTEARTEAAHIREEAREQGASIIAEMRGEAQSEAARITESAHKQIEAERQQAMSSLRGEMGRLSTDLASRIVGESLHDEARQKGIVERFLSELEAGEVRRESLAGTEGASVDGRPLARILGRRR</sequence>
<comment type="function">
    <text evidence="14">Component of the F(0) channel, it forms part of the peripheral stalk, linking F(1) to F(0).</text>
</comment>
<evidence type="ECO:0000256" key="13">
    <source>
        <dbReference type="ARBA" id="ARBA00025830"/>
    </source>
</evidence>
<feature type="coiled-coil region" evidence="16">
    <location>
        <begin position="58"/>
        <end position="106"/>
    </location>
</feature>
<accession>A0ABQ6ILC4</accession>
<evidence type="ECO:0000256" key="3">
    <source>
        <dbReference type="ARBA" id="ARBA00022448"/>
    </source>
</evidence>
<evidence type="ECO:0000256" key="11">
    <source>
        <dbReference type="ARBA" id="ARBA00023310"/>
    </source>
</evidence>
<evidence type="ECO:0000256" key="15">
    <source>
        <dbReference type="RuleBase" id="RU003848"/>
    </source>
</evidence>
<feature type="region of interest" description="Disordered" evidence="17">
    <location>
        <begin position="192"/>
        <end position="216"/>
    </location>
</feature>
<proteinExistence type="inferred from homology"/>
<evidence type="ECO:0000256" key="16">
    <source>
        <dbReference type="SAM" id="Coils"/>
    </source>
</evidence>
<evidence type="ECO:0000313" key="18">
    <source>
        <dbReference type="EMBL" id="GMA38710.1"/>
    </source>
</evidence>
<evidence type="ECO:0000256" key="14">
    <source>
        <dbReference type="HAMAP-Rule" id="MF_01398"/>
    </source>
</evidence>
<comment type="subcellular location">
    <subcellularLocation>
        <location evidence="1 14">Cell membrane</location>
        <topology evidence="1 14">Single-pass membrane protein</topology>
    </subcellularLocation>
</comment>
<dbReference type="Proteomes" id="UP001157126">
    <property type="component" value="Unassembled WGS sequence"/>
</dbReference>
<organism evidence="18 19">
    <name type="scientific">Mobilicoccus caccae</name>
    <dbReference type="NCBI Taxonomy" id="1859295"/>
    <lineage>
        <taxon>Bacteria</taxon>
        <taxon>Bacillati</taxon>
        <taxon>Actinomycetota</taxon>
        <taxon>Actinomycetes</taxon>
        <taxon>Micrococcales</taxon>
        <taxon>Dermatophilaceae</taxon>
        <taxon>Mobilicoccus</taxon>
    </lineage>
</organism>
<dbReference type="PANTHER" id="PTHR33445:SF1">
    <property type="entry name" value="ATP SYNTHASE SUBUNIT B"/>
    <property type="match status" value="1"/>
</dbReference>
<evidence type="ECO:0000256" key="4">
    <source>
        <dbReference type="ARBA" id="ARBA00022475"/>
    </source>
</evidence>
<keyword evidence="6 14" id="KW-0812">Transmembrane</keyword>
<evidence type="ECO:0000256" key="12">
    <source>
        <dbReference type="ARBA" id="ARBA00025198"/>
    </source>
</evidence>
<evidence type="ECO:0000256" key="8">
    <source>
        <dbReference type="ARBA" id="ARBA00022989"/>
    </source>
</evidence>
<comment type="caution">
    <text evidence="18">The sequence shown here is derived from an EMBL/GenBank/DDBJ whole genome shotgun (WGS) entry which is preliminary data.</text>
</comment>
<dbReference type="EMBL" id="BSUO01000001">
    <property type="protein sequence ID" value="GMA38710.1"/>
    <property type="molecule type" value="Genomic_DNA"/>
</dbReference>
<keyword evidence="16" id="KW-0175">Coiled coil</keyword>
<dbReference type="InterPro" id="IPR028987">
    <property type="entry name" value="ATP_synth_B-like_membr_sf"/>
</dbReference>
<evidence type="ECO:0000256" key="6">
    <source>
        <dbReference type="ARBA" id="ARBA00022692"/>
    </source>
</evidence>
<dbReference type="Gene3D" id="1.20.5.620">
    <property type="entry name" value="F1F0 ATP synthase subunit B, membrane domain"/>
    <property type="match status" value="1"/>
</dbReference>
<evidence type="ECO:0000256" key="9">
    <source>
        <dbReference type="ARBA" id="ARBA00023065"/>
    </source>
</evidence>
<evidence type="ECO:0000313" key="19">
    <source>
        <dbReference type="Proteomes" id="UP001157126"/>
    </source>
</evidence>
<keyword evidence="10 14" id="KW-0472">Membrane</keyword>
<dbReference type="NCBIfam" id="NF004412">
    <property type="entry name" value="PRK05759.1-3"/>
    <property type="match status" value="1"/>
</dbReference>
<keyword evidence="8 14" id="KW-1133">Transmembrane helix</keyword>
<dbReference type="CDD" id="cd06503">
    <property type="entry name" value="ATP-synt_Fo_b"/>
    <property type="match status" value="1"/>
</dbReference>
<reference evidence="19" key="1">
    <citation type="journal article" date="2019" name="Int. J. Syst. Evol. Microbiol.">
        <title>The Global Catalogue of Microorganisms (GCM) 10K type strain sequencing project: providing services to taxonomists for standard genome sequencing and annotation.</title>
        <authorList>
            <consortium name="The Broad Institute Genomics Platform"/>
            <consortium name="The Broad Institute Genome Sequencing Center for Infectious Disease"/>
            <person name="Wu L."/>
            <person name="Ma J."/>
        </authorList>
    </citation>
    <scope>NUCLEOTIDE SEQUENCE [LARGE SCALE GENOMIC DNA]</scope>
    <source>
        <strain evidence="19">NBRC 113072</strain>
    </source>
</reference>
<dbReference type="HAMAP" id="MF_01398">
    <property type="entry name" value="ATP_synth_b_bprime"/>
    <property type="match status" value="1"/>
</dbReference>
<dbReference type="PANTHER" id="PTHR33445">
    <property type="entry name" value="ATP SYNTHASE SUBUNIT B', CHLOROPLASTIC"/>
    <property type="match status" value="1"/>
</dbReference>
<keyword evidence="3 14" id="KW-0813">Transport</keyword>
<comment type="subunit">
    <text evidence="13 14">F-type ATPases have 2 components, F(1) - the catalytic core - and F(0) - the membrane proton channel. F(1) has five subunits: alpha(3), beta(3), gamma(1), delta(1), epsilon(1). F(0) has three main subunits: a(1), b(2) and c(10-14). The alpha and beta chains form an alternating ring which encloses part of the gamma chain. F(1) is attached to F(0) by a central stalk formed by the gamma and epsilon chains, while a peripheral stalk is formed by the delta and b chains.</text>
</comment>
<keyword evidence="7 14" id="KW-0375">Hydrogen ion transport</keyword>
<keyword evidence="11 14" id="KW-0066">ATP synthesis</keyword>
<dbReference type="InterPro" id="IPR005864">
    <property type="entry name" value="ATP_synth_F0_bsu_bac"/>
</dbReference>
<evidence type="ECO:0000256" key="7">
    <source>
        <dbReference type="ARBA" id="ARBA00022781"/>
    </source>
</evidence>
<dbReference type="RefSeq" id="WP_284302764.1">
    <property type="nucleotide sequence ID" value="NZ_BSUO01000001.1"/>
</dbReference>
<evidence type="ECO:0000256" key="5">
    <source>
        <dbReference type="ARBA" id="ARBA00022547"/>
    </source>
</evidence>
<evidence type="ECO:0000256" key="2">
    <source>
        <dbReference type="ARBA" id="ARBA00005513"/>
    </source>
</evidence>
<keyword evidence="19" id="KW-1185">Reference proteome</keyword>
<dbReference type="Pfam" id="PF00430">
    <property type="entry name" value="ATP-synt_B"/>
    <property type="match status" value="1"/>
</dbReference>
<dbReference type="InterPro" id="IPR002146">
    <property type="entry name" value="ATP_synth_b/b'su_bac/chlpt"/>
</dbReference>
<protein>
    <recommendedName>
        <fullName evidence="14">ATP synthase subunit b</fullName>
    </recommendedName>
    <alternativeName>
        <fullName evidence="14">ATP synthase F(0) sector subunit b</fullName>
    </alternativeName>
    <alternativeName>
        <fullName evidence="14">ATPase subunit I</fullName>
    </alternativeName>
    <alternativeName>
        <fullName evidence="14">F-type ATPase subunit b</fullName>
        <shortName evidence="14">F-ATPase subunit b</shortName>
    </alternativeName>
</protein>
<dbReference type="SUPFAM" id="SSF81573">
    <property type="entry name" value="F1F0 ATP synthase subunit B, membrane domain"/>
    <property type="match status" value="1"/>
</dbReference>
<comment type="function">
    <text evidence="12 14">F(1)F(0) ATP synthase produces ATP from ADP in the presence of a proton or sodium gradient. F-type ATPases consist of two structural domains, F(1) containing the extramembraneous catalytic core and F(0) containing the membrane proton channel, linked together by a central stalk and a peripheral stalk. During catalysis, ATP synthesis in the catalytic domain of F(1) is coupled via a rotary mechanism of the central stalk subunits to proton translocation.</text>
</comment>
<keyword evidence="4 14" id="KW-1003">Cell membrane</keyword>
<evidence type="ECO:0000256" key="17">
    <source>
        <dbReference type="SAM" id="MobiDB-lite"/>
    </source>
</evidence>
<keyword evidence="9 14" id="KW-0406">Ion transport</keyword>
<dbReference type="NCBIfam" id="TIGR01144">
    <property type="entry name" value="ATP_synt_b"/>
    <property type="match status" value="1"/>
</dbReference>
<name>A0ABQ6ILC4_9MICO</name>
<dbReference type="InterPro" id="IPR050059">
    <property type="entry name" value="ATP_synthase_B_chain"/>
</dbReference>
<gene>
    <name evidence="14" type="primary">atpF</name>
    <name evidence="18" type="ORF">GCM10025883_07550</name>
</gene>
<evidence type="ECO:0000256" key="10">
    <source>
        <dbReference type="ARBA" id="ARBA00023136"/>
    </source>
</evidence>
<feature type="transmembrane region" description="Helical" evidence="14">
    <location>
        <begin position="35"/>
        <end position="54"/>
    </location>
</feature>